<dbReference type="SUPFAM" id="SSF46894">
    <property type="entry name" value="C-terminal effector domain of the bipartite response regulators"/>
    <property type="match status" value="1"/>
</dbReference>
<evidence type="ECO:0000259" key="6">
    <source>
        <dbReference type="PROSITE" id="PS50043"/>
    </source>
</evidence>
<evidence type="ECO:0000256" key="4">
    <source>
        <dbReference type="ARBA" id="ARBA00023163"/>
    </source>
</evidence>
<evidence type="ECO:0000256" key="3">
    <source>
        <dbReference type="ARBA" id="ARBA00023125"/>
    </source>
</evidence>
<dbReference type="InterPro" id="IPR001789">
    <property type="entry name" value="Sig_transdc_resp-reg_receiver"/>
</dbReference>
<dbReference type="Pfam" id="PF00072">
    <property type="entry name" value="Response_reg"/>
    <property type="match status" value="1"/>
</dbReference>
<dbReference type="PANTHER" id="PTHR43214:SF41">
    <property type="entry name" value="NITRATE_NITRITE RESPONSE REGULATOR PROTEIN NARP"/>
    <property type="match status" value="1"/>
</dbReference>
<evidence type="ECO:0000256" key="1">
    <source>
        <dbReference type="ARBA" id="ARBA00022553"/>
    </source>
</evidence>
<dbReference type="GO" id="GO:0006355">
    <property type="term" value="P:regulation of DNA-templated transcription"/>
    <property type="evidence" value="ECO:0007669"/>
    <property type="project" value="InterPro"/>
</dbReference>
<dbReference type="PRINTS" id="PR00038">
    <property type="entry name" value="HTHLUXR"/>
</dbReference>
<dbReference type="InterPro" id="IPR039420">
    <property type="entry name" value="WalR-like"/>
</dbReference>
<dbReference type="GO" id="GO:0000160">
    <property type="term" value="P:phosphorelay signal transduction system"/>
    <property type="evidence" value="ECO:0007669"/>
    <property type="project" value="InterPro"/>
</dbReference>
<feature type="domain" description="HTH luxR-type" evidence="6">
    <location>
        <begin position="153"/>
        <end position="218"/>
    </location>
</feature>
<reference evidence="9" key="1">
    <citation type="submission" date="2016-10" db="EMBL/GenBank/DDBJ databases">
        <authorList>
            <person name="Wegmann U."/>
        </authorList>
    </citation>
    <scope>NUCLEOTIDE SEQUENCE [LARGE SCALE GENOMIC DNA]</scope>
</reference>
<dbReference type="PROSITE" id="PS50110">
    <property type="entry name" value="RESPONSE_REGULATORY"/>
    <property type="match status" value="1"/>
</dbReference>
<proteinExistence type="predicted"/>
<dbReference type="AlphaFoldDB" id="A0A1K1LBA5"/>
<feature type="modified residue" description="4-aspartylphosphate" evidence="5">
    <location>
        <position position="57"/>
    </location>
</feature>
<evidence type="ECO:0000256" key="2">
    <source>
        <dbReference type="ARBA" id="ARBA00023015"/>
    </source>
</evidence>
<dbReference type="GO" id="GO:0003677">
    <property type="term" value="F:DNA binding"/>
    <property type="evidence" value="ECO:0007669"/>
    <property type="project" value="UniProtKB-KW"/>
</dbReference>
<dbReference type="Pfam" id="PF00196">
    <property type="entry name" value="GerE"/>
    <property type="match status" value="1"/>
</dbReference>
<keyword evidence="1 5" id="KW-0597">Phosphoprotein</keyword>
<dbReference type="KEGG" id="dpg:DESPIGER_0091"/>
<dbReference type="PROSITE" id="PS50043">
    <property type="entry name" value="HTH_LUXR_2"/>
    <property type="match status" value="1"/>
</dbReference>
<protein>
    <submittedName>
        <fullName evidence="8">Two component transcriptional regulator, LuxR family</fullName>
    </submittedName>
</protein>
<dbReference type="InterPro" id="IPR011006">
    <property type="entry name" value="CheY-like_superfamily"/>
</dbReference>
<dbReference type="InterPro" id="IPR016032">
    <property type="entry name" value="Sig_transdc_resp-reg_C-effctor"/>
</dbReference>
<keyword evidence="2" id="KW-0805">Transcription regulation</keyword>
<dbReference type="CDD" id="cd06170">
    <property type="entry name" value="LuxR_C_like"/>
    <property type="match status" value="1"/>
</dbReference>
<keyword evidence="3" id="KW-0238">DNA-binding</keyword>
<dbReference type="PROSITE" id="PS00622">
    <property type="entry name" value="HTH_LUXR_1"/>
    <property type="match status" value="1"/>
</dbReference>
<evidence type="ECO:0000256" key="5">
    <source>
        <dbReference type="PROSITE-ProRule" id="PRU00169"/>
    </source>
</evidence>
<keyword evidence="9" id="KW-1185">Reference proteome</keyword>
<keyword evidence="4" id="KW-0804">Transcription</keyword>
<dbReference type="SMART" id="SM00448">
    <property type="entry name" value="REC"/>
    <property type="match status" value="1"/>
</dbReference>
<dbReference type="CDD" id="cd17535">
    <property type="entry name" value="REC_NarL-like"/>
    <property type="match status" value="1"/>
</dbReference>
<dbReference type="Gene3D" id="3.40.50.2300">
    <property type="match status" value="1"/>
</dbReference>
<evidence type="ECO:0000313" key="8">
    <source>
        <dbReference type="EMBL" id="SFV71994.1"/>
    </source>
</evidence>
<name>A0A1K1LBA5_9BACT</name>
<dbReference type="SUPFAM" id="SSF52172">
    <property type="entry name" value="CheY-like"/>
    <property type="match status" value="1"/>
</dbReference>
<dbReference type="PANTHER" id="PTHR43214">
    <property type="entry name" value="TWO-COMPONENT RESPONSE REGULATOR"/>
    <property type="match status" value="1"/>
</dbReference>
<dbReference type="InterPro" id="IPR000792">
    <property type="entry name" value="Tscrpt_reg_LuxR_C"/>
</dbReference>
<dbReference type="RefSeq" id="WP_072331639.1">
    <property type="nucleotide sequence ID" value="NZ_CALJDE010000014.1"/>
</dbReference>
<dbReference type="OrthoDB" id="9780312at2"/>
<dbReference type="EMBL" id="LT630450">
    <property type="protein sequence ID" value="SFV71994.1"/>
    <property type="molecule type" value="Genomic_DNA"/>
</dbReference>
<feature type="domain" description="Response regulatory" evidence="7">
    <location>
        <begin position="6"/>
        <end position="122"/>
    </location>
</feature>
<dbReference type="Proteomes" id="UP000186323">
    <property type="component" value="Chromosome I"/>
</dbReference>
<dbReference type="SMART" id="SM00421">
    <property type="entry name" value="HTH_LUXR"/>
    <property type="match status" value="1"/>
</dbReference>
<evidence type="ECO:0000259" key="7">
    <source>
        <dbReference type="PROSITE" id="PS50110"/>
    </source>
</evidence>
<accession>A0A1K1LBA5</accession>
<evidence type="ECO:0000313" key="9">
    <source>
        <dbReference type="Proteomes" id="UP000186323"/>
    </source>
</evidence>
<sequence length="222" mass="24130">MHDVCRILLVDDHKLLMEGIRSLLAPHSHLRVAGMAPDGKEAVGLAATLSPDLVIMDISMPGMNGVEASRAILQIRPETRILIYTGHEDQRHLLELIQLGIMGHVCKSDPPSVLLQAIDTVRQGEVFLSCADPGGCMAALMRQNRQRLSTAGSGPDIGTLSPREKEIFRLLADGYSVRQIGDALNISPKTVETHKYSVLTKLRAGSINELTKMAIRLGLVSL</sequence>
<dbReference type="InterPro" id="IPR058245">
    <property type="entry name" value="NreC/VraR/RcsB-like_REC"/>
</dbReference>
<gene>
    <name evidence="8" type="ORF">DESPIGER_0091</name>
</gene>
<organism evidence="8 9">
    <name type="scientific">Desulfovibrio piger</name>
    <dbReference type="NCBI Taxonomy" id="901"/>
    <lineage>
        <taxon>Bacteria</taxon>
        <taxon>Pseudomonadati</taxon>
        <taxon>Thermodesulfobacteriota</taxon>
        <taxon>Desulfovibrionia</taxon>
        <taxon>Desulfovibrionales</taxon>
        <taxon>Desulfovibrionaceae</taxon>
        <taxon>Desulfovibrio</taxon>
    </lineage>
</organism>